<feature type="compositionally biased region" description="Polar residues" evidence="8">
    <location>
        <begin position="28"/>
        <end position="44"/>
    </location>
</feature>
<dbReference type="InterPro" id="IPR000322">
    <property type="entry name" value="Glyco_hydro_31_TIM"/>
</dbReference>
<proteinExistence type="inferred from homology"/>
<dbReference type="Pfam" id="PF21365">
    <property type="entry name" value="Glyco_hydro_31_3rd"/>
    <property type="match status" value="1"/>
</dbReference>
<dbReference type="PANTHER" id="PTHR22762">
    <property type="entry name" value="ALPHA-GLUCOSIDASE"/>
    <property type="match status" value="1"/>
</dbReference>
<keyword evidence="9" id="KW-0812">Transmembrane</keyword>
<evidence type="ECO:0000256" key="4">
    <source>
        <dbReference type="ARBA" id="ARBA00023180"/>
    </source>
</evidence>
<evidence type="ECO:0000256" key="2">
    <source>
        <dbReference type="ARBA" id="ARBA00007806"/>
    </source>
</evidence>
<dbReference type="GO" id="GO:0012505">
    <property type="term" value="C:endomembrane system"/>
    <property type="evidence" value="ECO:0007669"/>
    <property type="project" value="UniProtKB-SubCell"/>
</dbReference>
<dbReference type="PROSITE" id="PS00025">
    <property type="entry name" value="P_TREFOIL_1"/>
    <property type="match status" value="1"/>
</dbReference>
<evidence type="ECO:0000256" key="1">
    <source>
        <dbReference type="ARBA" id="ARBA00004308"/>
    </source>
</evidence>
<evidence type="ECO:0000256" key="5">
    <source>
        <dbReference type="ARBA" id="ARBA00023295"/>
    </source>
</evidence>
<dbReference type="CDD" id="cd06602">
    <property type="entry name" value="GH31_MGAM_SI_GAA"/>
    <property type="match status" value="1"/>
</dbReference>
<dbReference type="PROSITE" id="PS51448">
    <property type="entry name" value="P_TREFOIL_2"/>
    <property type="match status" value="1"/>
</dbReference>
<evidence type="ECO:0000313" key="11">
    <source>
        <dbReference type="EMBL" id="KAG8034846.1"/>
    </source>
</evidence>
<protein>
    <recommendedName>
        <fullName evidence="10">P-type domain-containing protein</fullName>
    </recommendedName>
</protein>
<evidence type="ECO:0000256" key="8">
    <source>
        <dbReference type="SAM" id="MobiDB-lite"/>
    </source>
</evidence>
<dbReference type="InterPro" id="IPR048395">
    <property type="entry name" value="Glyco_hydro_31_C"/>
</dbReference>
<feature type="compositionally biased region" description="Low complexity" evidence="8">
    <location>
        <begin position="12"/>
        <end position="27"/>
    </location>
</feature>
<dbReference type="EMBL" id="JAAOIC020000067">
    <property type="protein sequence ID" value="KAG8034846.1"/>
    <property type="molecule type" value="Genomic_DNA"/>
</dbReference>
<organism evidence="11 12">
    <name type="scientific">Cotesia typhae</name>
    <dbReference type="NCBI Taxonomy" id="2053667"/>
    <lineage>
        <taxon>Eukaryota</taxon>
        <taxon>Metazoa</taxon>
        <taxon>Ecdysozoa</taxon>
        <taxon>Arthropoda</taxon>
        <taxon>Hexapoda</taxon>
        <taxon>Insecta</taxon>
        <taxon>Pterygota</taxon>
        <taxon>Neoptera</taxon>
        <taxon>Endopterygota</taxon>
        <taxon>Hymenoptera</taxon>
        <taxon>Apocrita</taxon>
        <taxon>Ichneumonoidea</taxon>
        <taxon>Braconidae</taxon>
        <taxon>Microgastrinae</taxon>
        <taxon>Cotesia</taxon>
    </lineage>
</organism>
<dbReference type="OrthoDB" id="1334205at2759"/>
<keyword evidence="3 7" id="KW-0378">Hydrolase</keyword>
<reference evidence="11" key="1">
    <citation type="submission" date="2020-03" db="EMBL/GenBank/DDBJ databases">
        <authorList>
            <person name="Chebbi M.A."/>
            <person name="Drezen J.M."/>
        </authorList>
    </citation>
    <scope>NUCLEOTIDE SEQUENCE</scope>
    <source>
        <tissue evidence="11">Whole body</tissue>
    </source>
</reference>
<dbReference type="AlphaFoldDB" id="A0A8J5UWQ0"/>
<dbReference type="CDD" id="cd14752">
    <property type="entry name" value="GH31_N"/>
    <property type="match status" value="1"/>
</dbReference>
<dbReference type="Pfam" id="PF01055">
    <property type="entry name" value="Glyco_hydro_31_2nd"/>
    <property type="match status" value="1"/>
</dbReference>
<keyword evidence="4" id="KW-0325">Glycoprotein</keyword>
<evidence type="ECO:0000313" key="12">
    <source>
        <dbReference type="Proteomes" id="UP000729913"/>
    </source>
</evidence>
<reference evidence="11" key="2">
    <citation type="submission" date="2021-04" db="EMBL/GenBank/DDBJ databases">
        <title>Genome-wide patterns of bracovirus chromosomal integration into multiple host tissues during parasitism.</title>
        <authorList>
            <person name="Chebbi M.A.C."/>
        </authorList>
    </citation>
    <scope>NUCLEOTIDE SEQUENCE</scope>
    <source>
        <tissue evidence="11">Whole body</tissue>
    </source>
</reference>
<sequence length="1014" mass="116082">MADVIKGQRMKPSPQDPLSLHPLLSPSVTDSKSSSNSHFDTPTRTNSSELYFLNNDPPYCISLHLDFSVIQTRRSSVALLLGFSLLLVLSWLFIVNYPKIIIISEAPREEIISISSSVSIFETFKLPAIDSNEGFDFEKPIATSEECSNIPKEMRFDCHPENGASELSCYNRGCCWNAISEDIDVISEKVPLNIPYCFYPSNWHLYEYGSTEQDNDSFVGDLIKVADSFYKNDLQVLRMEARGIDQNILQVKIFDKNKSRHEPHWPIRDIKYQKTINKLYKFEIDDLKAKPGFRITGVRDTNDIVVFDSLNAGGFIFADQMLQISTLLPSHNIYGLGEHRTHLKLNTTWQRFTIFNRDQPPTENANLYGSHPFYMVMEETGDCHGVLFLNSNAMDVILQPTPALTFRAIGGIFEMYFFMGPTPKDVLMQYSQIVGKPFMPPYWSLGFHLCRFGYGSSEKTREVWNRTRAARIPFDTQWNDLDYMDNNNDFTYNKDRFKSLPEFVNEIHEAGMHYIPLIDPGISASEKNGSYPPYDEGIRYDIFIKDPETNEPFKGKVWNRVSTIWPDFTHPNAGDYWYSMMNSMHQKFEYDGAWIDMNEPSNFYNGRINGCPINNSLNYPPYLPNVVGDSLASKTVCMDAKHHLGPHYDVHNYYGTAEAAVTYDSLVKIRNKRPFIVSRASWEGHGVYAAHWTGDVYSSWHDLRISISEILQYSLFQIPMVGADICGFDGNTTEALCNRWMQLGAFYPFSRNHNSDDTIEQDPVAMGDLVTSSSRKALNIRYRFLPYLYTLFARAHMYGETVARPLFVEFPKDNMTWNIDEQFLWGSSLMIVPVLEEGKTDVNAYLPTGIWYNYYEKISVQNGAILTYIAPLELIPIFIRGGSILPAQKPGKTTTESRNNNFELLVALDKNGRAKGELFWDDGDSIGTVEKKEYVFLNFEANNMTIVSPPAEKKIKEKMKLGKVEIMGTVGVVKEVKVNNRIEEFDFNFFLSYLKIKPTTIDLQDGWSISWSVG</sequence>
<dbReference type="GO" id="GO:0004558">
    <property type="term" value="F:alpha-1,4-glucosidase activity"/>
    <property type="evidence" value="ECO:0007669"/>
    <property type="project" value="TreeGrafter"/>
</dbReference>
<evidence type="ECO:0000256" key="3">
    <source>
        <dbReference type="ARBA" id="ARBA00022801"/>
    </source>
</evidence>
<comment type="similarity">
    <text evidence="2 7">Belongs to the glycosyl hydrolase 31 family.</text>
</comment>
<keyword evidence="12" id="KW-1185">Reference proteome</keyword>
<comment type="caution">
    <text evidence="11">The sequence shown here is derived from an EMBL/GenBank/DDBJ whole genome shotgun (WGS) entry which is preliminary data.</text>
</comment>
<dbReference type="Pfam" id="PF00088">
    <property type="entry name" value="Trefoil"/>
    <property type="match status" value="1"/>
</dbReference>
<dbReference type="InterPro" id="IPR000519">
    <property type="entry name" value="P_trefoil_dom"/>
</dbReference>
<evidence type="ECO:0000256" key="6">
    <source>
        <dbReference type="PROSITE-ProRule" id="PRU00779"/>
    </source>
</evidence>
<dbReference type="InterPro" id="IPR017957">
    <property type="entry name" value="P_trefoil_CS"/>
</dbReference>
<accession>A0A8J5UWQ0</accession>
<feature type="domain" description="P-type" evidence="10">
    <location>
        <begin position="145"/>
        <end position="201"/>
    </location>
</feature>
<comment type="caution">
    <text evidence="6">Lacks conserved residue(s) required for the propagation of feature annotation.</text>
</comment>
<dbReference type="Pfam" id="PF13802">
    <property type="entry name" value="Gal_mutarotas_2"/>
    <property type="match status" value="1"/>
</dbReference>
<dbReference type="FunFam" id="2.60.40.1180:FF:000001">
    <property type="entry name" value="Maltase-glucoamylase, intestinal"/>
    <property type="match status" value="1"/>
</dbReference>
<dbReference type="SMART" id="SM00018">
    <property type="entry name" value="PD"/>
    <property type="match status" value="1"/>
</dbReference>
<keyword evidence="5 7" id="KW-0326">Glycosidase</keyword>
<evidence type="ECO:0000259" key="10">
    <source>
        <dbReference type="PROSITE" id="PS51448"/>
    </source>
</evidence>
<dbReference type="PANTHER" id="PTHR22762:SF131">
    <property type="entry name" value="GLYCOSIDE HYDROLASE FAMILY 31 N-TERMINAL DOMAIN-CONTAINING PROTEIN"/>
    <property type="match status" value="1"/>
</dbReference>
<evidence type="ECO:0000256" key="9">
    <source>
        <dbReference type="SAM" id="Phobius"/>
    </source>
</evidence>
<feature type="transmembrane region" description="Helical" evidence="9">
    <location>
        <begin position="77"/>
        <end position="97"/>
    </location>
</feature>
<dbReference type="CDD" id="cd00111">
    <property type="entry name" value="Trefoil"/>
    <property type="match status" value="1"/>
</dbReference>
<keyword evidence="9" id="KW-0472">Membrane</keyword>
<evidence type="ECO:0000256" key="7">
    <source>
        <dbReference type="RuleBase" id="RU361185"/>
    </source>
</evidence>
<dbReference type="InterPro" id="IPR030459">
    <property type="entry name" value="Glyco_hydro_31_CS"/>
</dbReference>
<dbReference type="GO" id="GO:0005975">
    <property type="term" value="P:carbohydrate metabolic process"/>
    <property type="evidence" value="ECO:0007669"/>
    <property type="project" value="InterPro"/>
</dbReference>
<dbReference type="Proteomes" id="UP000729913">
    <property type="component" value="Unassembled WGS sequence"/>
</dbReference>
<gene>
    <name evidence="11" type="ORF">G9C98_007922</name>
</gene>
<dbReference type="PROSITE" id="PS00707">
    <property type="entry name" value="GLYCOSYL_HYDROL_F31_2"/>
    <property type="match status" value="1"/>
</dbReference>
<comment type="subcellular location">
    <subcellularLocation>
        <location evidence="1">Endomembrane system</location>
    </subcellularLocation>
</comment>
<dbReference type="InterPro" id="IPR025887">
    <property type="entry name" value="Glyco_hydro_31_N_dom"/>
</dbReference>
<keyword evidence="9" id="KW-1133">Transmembrane helix</keyword>
<name>A0A8J5UWQ0_9HYME</name>
<feature type="region of interest" description="Disordered" evidence="8">
    <location>
        <begin position="1"/>
        <end position="44"/>
    </location>
</feature>